<evidence type="ECO:0000256" key="1">
    <source>
        <dbReference type="ARBA" id="ARBA00004418"/>
    </source>
</evidence>
<accession>A0A3D8PFE3</accession>
<evidence type="ECO:0000313" key="5">
    <source>
        <dbReference type="EMBL" id="RDW14784.1"/>
    </source>
</evidence>
<dbReference type="Pfam" id="PF03480">
    <property type="entry name" value="DctP"/>
    <property type="match status" value="1"/>
</dbReference>
<dbReference type="GO" id="GO:0055085">
    <property type="term" value="P:transmembrane transport"/>
    <property type="evidence" value="ECO:0007669"/>
    <property type="project" value="InterPro"/>
</dbReference>
<organism evidence="5 6">
    <name type="scientific">Paracoccus thiocyanatus</name>
    <dbReference type="NCBI Taxonomy" id="34006"/>
    <lineage>
        <taxon>Bacteria</taxon>
        <taxon>Pseudomonadati</taxon>
        <taxon>Pseudomonadota</taxon>
        <taxon>Alphaproteobacteria</taxon>
        <taxon>Rhodobacterales</taxon>
        <taxon>Paracoccaceae</taxon>
        <taxon>Paracoccus</taxon>
    </lineage>
</organism>
<name>A0A3D8PFE3_9RHOB</name>
<comment type="subcellular location">
    <subcellularLocation>
        <location evidence="1">Periplasm</location>
    </subcellularLocation>
</comment>
<keyword evidence="2 4" id="KW-0732">Signal</keyword>
<evidence type="ECO:0000256" key="3">
    <source>
        <dbReference type="ARBA" id="ARBA00022764"/>
    </source>
</evidence>
<keyword evidence="6" id="KW-1185">Reference proteome</keyword>
<feature type="chain" id="PRO_5017777300" evidence="4">
    <location>
        <begin position="19"/>
        <end position="333"/>
    </location>
</feature>
<reference evidence="5 6" key="1">
    <citation type="submission" date="2018-05" db="EMBL/GenBank/DDBJ databases">
        <title>Whole genome sequencing of Paracoccus thiocyanatus SST.</title>
        <authorList>
            <person name="Ghosh W."/>
            <person name="Rameez M.J."/>
            <person name="Roy C."/>
        </authorList>
    </citation>
    <scope>NUCLEOTIDE SEQUENCE [LARGE SCALE GENOMIC DNA]</scope>
    <source>
        <strain evidence="5 6">SST</strain>
    </source>
</reference>
<dbReference type="InterPro" id="IPR038404">
    <property type="entry name" value="TRAP_DctP_sf"/>
</dbReference>
<evidence type="ECO:0000256" key="4">
    <source>
        <dbReference type="SAM" id="SignalP"/>
    </source>
</evidence>
<keyword evidence="3" id="KW-0574">Periplasm</keyword>
<dbReference type="NCBIfam" id="NF037995">
    <property type="entry name" value="TRAP_S1"/>
    <property type="match status" value="1"/>
</dbReference>
<dbReference type="Gene3D" id="3.40.190.170">
    <property type="entry name" value="Bacterial extracellular solute-binding protein, family 7"/>
    <property type="match status" value="1"/>
</dbReference>
<dbReference type="Proteomes" id="UP000256679">
    <property type="component" value="Unassembled WGS sequence"/>
</dbReference>
<evidence type="ECO:0000313" key="6">
    <source>
        <dbReference type="Proteomes" id="UP000256679"/>
    </source>
</evidence>
<dbReference type="EMBL" id="QFCQ01000003">
    <property type="protein sequence ID" value="RDW14784.1"/>
    <property type="molecule type" value="Genomic_DNA"/>
</dbReference>
<sequence length="333" mass="35851">MFSTASAVFLAMVCPAVAQEVVLKIQTQHAATSLQGEALLDYAERVRGLTDGSLELEILTSSAVVKASESFEAAAMGILDGDSSSATYLTGKDPAFQFYADVMGGYDDPFQILAWYRTEGGLDLANELYNAHGMQLVGVFAAMPEALSSTKPLASVEDLQGWKFRAPPGMESEIFSKLGAAPVVTPFGEVFTAMSTGAVAGTDASTLTVNRGLGIYDIAKHTTWPGFHSMPIEHVTLNLAKWNALSPQHQRAMQVALDSMALDMATRSMFDDLATARALKTEGVAIHDWSPEDRAEFRAVAQETWAEWAEKSPAAKVAYDAHIAFMTRIGLIQ</sequence>
<dbReference type="AlphaFoldDB" id="A0A3D8PFE3"/>
<feature type="signal peptide" evidence="4">
    <location>
        <begin position="1"/>
        <end position="18"/>
    </location>
</feature>
<proteinExistence type="predicted"/>
<dbReference type="PANTHER" id="PTHR33376">
    <property type="match status" value="1"/>
</dbReference>
<evidence type="ECO:0000256" key="2">
    <source>
        <dbReference type="ARBA" id="ARBA00022729"/>
    </source>
</evidence>
<dbReference type="GO" id="GO:0042597">
    <property type="term" value="C:periplasmic space"/>
    <property type="evidence" value="ECO:0007669"/>
    <property type="project" value="UniProtKB-SubCell"/>
</dbReference>
<dbReference type="CDD" id="cd13604">
    <property type="entry name" value="PBP2_TRAP_ketoacid_lactate_like"/>
    <property type="match status" value="1"/>
</dbReference>
<dbReference type="PANTHER" id="PTHR33376:SF5">
    <property type="entry name" value="EXTRACYTOPLASMIC SOLUTE RECEPTOR PROTEIN"/>
    <property type="match status" value="1"/>
</dbReference>
<gene>
    <name evidence="5" type="ORF">DIE28_01200</name>
</gene>
<dbReference type="InterPro" id="IPR018389">
    <property type="entry name" value="DctP_fam"/>
</dbReference>
<comment type="caution">
    <text evidence="5">The sequence shown here is derived from an EMBL/GenBank/DDBJ whole genome shotgun (WGS) entry which is preliminary data.</text>
</comment>
<protein>
    <submittedName>
        <fullName evidence="5">C4-dicarboxylate ABC transporter substrate-binding protein</fullName>
    </submittedName>
</protein>